<dbReference type="Pfam" id="PF05485">
    <property type="entry name" value="THAP"/>
    <property type="match status" value="1"/>
</dbReference>
<dbReference type="InterPro" id="IPR006612">
    <property type="entry name" value="THAP_Znf"/>
</dbReference>
<keyword evidence="4" id="KW-0238">DNA-binding</keyword>
<evidence type="ECO:0000313" key="7">
    <source>
        <dbReference type="EMBL" id="KAH9375761.1"/>
    </source>
</evidence>
<protein>
    <recommendedName>
        <fullName evidence="6">THAP-type domain-containing protein</fullName>
    </recommendedName>
</protein>
<dbReference type="SUPFAM" id="SSF57716">
    <property type="entry name" value="Glucocorticoid receptor-like (DNA-binding domain)"/>
    <property type="match status" value="1"/>
</dbReference>
<feature type="domain" description="THAP-type" evidence="6">
    <location>
        <begin position="162"/>
        <end position="226"/>
    </location>
</feature>
<comment type="caution">
    <text evidence="7">The sequence shown here is derived from an EMBL/GenBank/DDBJ whole genome shotgun (WGS) entry which is preliminary data.</text>
</comment>
<keyword evidence="3" id="KW-0862">Zinc</keyword>
<evidence type="ECO:0000256" key="1">
    <source>
        <dbReference type="ARBA" id="ARBA00022723"/>
    </source>
</evidence>
<dbReference type="InterPro" id="IPR011335">
    <property type="entry name" value="Restrct_endonuc-II-like"/>
</dbReference>
<dbReference type="GO" id="GO:0006281">
    <property type="term" value="P:DNA repair"/>
    <property type="evidence" value="ECO:0007669"/>
    <property type="project" value="UniProtKB-ARBA"/>
</dbReference>
<dbReference type="Proteomes" id="UP000821853">
    <property type="component" value="Chromosome 5"/>
</dbReference>
<keyword evidence="1" id="KW-0479">Metal-binding</keyword>
<dbReference type="EMBL" id="JABSTR010000007">
    <property type="protein sequence ID" value="KAH9375761.1"/>
    <property type="molecule type" value="Genomic_DNA"/>
</dbReference>
<dbReference type="GO" id="GO:0008270">
    <property type="term" value="F:zinc ion binding"/>
    <property type="evidence" value="ECO:0007669"/>
    <property type="project" value="UniProtKB-KW"/>
</dbReference>
<evidence type="ECO:0000256" key="4">
    <source>
        <dbReference type="ARBA" id="ARBA00023125"/>
    </source>
</evidence>
<accession>A0A9J6GLD1</accession>
<dbReference type="Gene3D" id="3.90.320.10">
    <property type="match status" value="1"/>
</dbReference>
<keyword evidence="8" id="KW-1185">Reference proteome</keyword>
<proteinExistence type="predicted"/>
<sequence>MSDAPDRISFPIVGWESNLSAIPTLTEKCAKEFYARRTGTARSLKRSYNFHVEQCSDSVAADEQQATKTIQVSKETAQDLERGTHKQSTSTTWQNERRLRLTSSKFGTVLTRKVWSTKGLQNLTTTRDLSRVPSIKHGIATEPLAAQHYEEVLNNLNHGVADPVHFEAWQRAVPRANKSLDARSALCERHFDEQYIYRCFTHAIKGETVEIPKERPLLKADAVPTVLPNVPAYLSKKASKKRTSRASTCGLPTTIRRQEPSLSAPACDEATASLGAGSDCNELPVLILPAVPDISKCGLPSAYWPRHLTAGVNGVTGV</sequence>
<keyword evidence="2" id="KW-0863">Zinc-finger</keyword>
<reference evidence="7 8" key="1">
    <citation type="journal article" date="2020" name="Cell">
        <title>Large-Scale Comparative Analyses of Tick Genomes Elucidate Their Genetic Diversity and Vector Capacities.</title>
        <authorList>
            <consortium name="Tick Genome and Microbiome Consortium (TIGMIC)"/>
            <person name="Jia N."/>
            <person name="Wang J."/>
            <person name="Shi W."/>
            <person name="Du L."/>
            <person name="Sun Y."/>
            <person name="Zhan W."/>
            <person name="Jiang J.F."/>
            <person name="Wang Q."/>
            <person name="Zhang B."/>
            <person name="Ji P."/>
            <person name="Bell-Sakyi L."/>
            <person name="Cui X.M."/>
            <person name="Yuan T.T."/>
            <person name="Jiang B.G."/>
            <person name="Yang W.F."/>
            <person name="Lam T.T."/>
            <person name="Chang Q.C."/>
            <person name="Ding S.J."/>
            <person name="Wang X.J."/>
            <person name="Zhu J.G."/>
            <person name="Ruan X.D."/>
            <person name="Zhao L."/>
            <person name="Wei J.T."/>
            <person name="Ye R.Z."/>
            <person name="Que T.C."/>
            <person name="Du C.H."/>
            <person name="Zhou Y.H."/>
            <person name="Cheng J.X."/>
            <person name="Dai P.F."/>
            <person name="Guo W.B."/>
            <person name="Han X.H."/>
            <person name="Huang E.J."/>
            <person name="Li L.F."/>
            <person name="Wei W."/>
            <person name="Gao Y.C."/>
            <person name="Liu J.Z."/>
            <person name="Shao H.Z."/>
            <person name="Wang X."/>
            <person name="Wang C.C."/>
            <person name="Yang T.C."/>
            <person name="Huo Q.B."/>
            <person name="Li W."/>
            <person name="Chen H.Y."/>
            <person name="Chen S.E."/>
            <person name="Zhou L.G."/>
            <person name="Ni X.B."/>
            <person name="Tian J.H."/>
            <person name="Sheng Y."/>
            <person name="Liu T."/>
            <person name="Pan Y.S."/>
            <person name="Xia L.Y."/>
            <person name="Li J."/>
            <person name="Zhao F."/>
            <person name="Cao W.C."/>
        </authorList>
    </citation>
    <scope>NUCLEOTIDE SEQUENCE [LARGE SCALE GENOMIC DNA]</scope>
    <source>
        <strain evidence="7">HaeL-2018</strain>
    </source>
</reference>
<evidence type="ECO:0000259" key="6">
    <source>
        <dbReference type="Pfam" id="PF05485"/>
    </source>
</evidence>
<dbReference type="OrthoDB" id="6775288at2759"/>
<dbReference type="SUPFAM" id="SSF52980">
    <property type="entry name" value="Restriction endonuclease-like"/>
    <property type="match status" value="1"/>
</dbReference>
<evidence type="ECO:0000256" key="3">
    <source>
        <dbReference type="ARBA" id="ARBA00022833"/>
    </source>
</evidence>
<dbReference type="AlphaFoldDB" id="A0A9J6GLD1"/>
<feature type="region of interest" description="Disordered" evidence="5">
    <location>
        <begin position="75"/>
        <end position="95"/>
    </location>
</feature>
<evidence type="ECO:0000256" key="5">
    <source>
        <dbReference type="SAM" id="MobiDB-lite"/>
    </source>
</evidence>
<evidence type="ECO:0000256" key="2">
    <source>
        <dbReference type="ARBA" id="ARBA00022771"/>
    </source>
</evidence>
<dbReference type="GO" id="GO:0003677">
    <property type="term" value="F:DNA binding"/>
    <property type="evidence" value="ECO:0007669"/>
    <property type="project" value="UniProtKB-KW"/>
</dbReference>
<gene>
    <name evidence="7" type="ORF">HPB48_014645</name>
</gene>
<dbReference type="InterPro" id="IPR011604">
    <property type="entry name" value="PDDEXK-like_dom_sf"/>
</dbReference>
<name>A0A9J6GLD1_HAELO</name>
<organism evidence="7 8">
    <name type="scientific">Haemaphysalis longicornis</name>
    <name type="common">Bush tick</name>
    <dbReference type="NCBI Taxonomy" id="44386"/>
    <lineage>
        <taxon>Eukaryota</taxon>
        <taxon>Metazoa</taxon>
        <taxon>Ecdysozoa</taxon>
        <taxon>Arthropoda</taxon>
        <taxon>Chelicerata</taxon>
        <taxon>Arachnida</taxon>
        <taxon>Acari</taxon>
        <taxon>Parasitiformes</taxon>
        <taxon>Ixodida</taxon>
        <taxon>Ixodoidea</taxon>
        <taxon>Ixodidae</taxon>
        <taxon>Haemaphysalinae</taxon>
        <taxon>Haemaphysalis</taxon>
    </lineage>
</organism>
<evidence type="ECO:0000313" key="8">
    <source>
        <dbReference type="Proteomes" id="UP000821853"/>
    </source>
</evidence>
<dbReference type="VEuPathDB" id="VectorBase:HLOH_055993"/>